<comment type="caution">
    <text evidence="8">The sequence shown here is derived from an EMBL/GenBank/DDBJ whole genome shotgun (WGS) entry which is preliminary data.</text>
</comment>
<evidence type="ECO:0000259" key="7">
    <source>
        <dbReference type="Pfam" id="PF01120"/>
    </source>
</evidence>
<dbReference type="PANTHER" id="PTHR10030">
    <property type="entry name" value="ALPHA-L-FUCOSIDASE"/>
    <property type="match status" value="1"/>
</dbReference>
<dbReference type="PRINTS" id="PR00741">
    <property type="entry name" value="GLHYDRLASE29"/>
</dbReference>
<sequence length="412" mass="46854">MDEPYLAKPTQQQLAWQDYELGMFCHFGLNTFCNHEWGEGKDSPEAFNPTELDARQWAKTAKQAGFRYVMLTAKHHDGFCLWPTRTTAYSVQSSPWRNGEGDVVRECSEACREEGLGFGIYLSPWDRHDPRYLDEAAYDEVYCEQLTELLTGYGPLVEVWFDGAGSEGRQYDWPRIMSLVNKYQPNAMVFNMGAPTVRWVGNEEGFAPYPCWNTADAARVSMYTNDMTTWLPETPDWVPAECPVPIRGNHWFWHPNDETPLRSLEELIDIYERSVGHGAMLLLNAAPDDRGLIPDAEVKRLLELGNEIKRRYGTPLAVSSGSHSVSIRLEQEADIHRIVLMEQIERGERVKSYIVEAESGGEWTVIARGSAIGHKKIDPLPQPALTSHIRLTILESVGIPHIRSFSIYNTKD</sequence>
<dbReference type="AlphaFoldDB" id="A0A7W5C767"/>
<keyword evidence="6 8" id="KW-0326">Glycosidase</keyword>
<evidence type="ECO:0000256" key="5">
    <source>
        <dbReference type="ARBA" id="ARBA00022801"/>
    </source>
</evidence>
<evidence type="ECO:0000256" key="1">
    <source>
        <dbReference type="ARBA" id="ARBA00004071"/>
    </source>
</evidence>
<dbReference type="GO" id="GO:0005764">
    <property type="term" value="C:lysosome"/>
    <property type="evidence" value="ECO:0007669"/>
    <property type="project" value="TreeGrafter"/>
</dbReference>
<keyword evidence="9" id="KW-1185">Reference proteome</keyword>
<comment type="similarity">
    <text evidence="2">Belongs to the glycosyl hydrolase 29 family.</text>
</comment>
<evidence type="ECO:0000256" key="4">
    <source>
        <dbReference type="ARBA" id="ARBA00022729"/>
    </source>
</evidence>
<evidence type="ECO:0000256" key="3">
    <source>
        <dbReference type="ARBA" id="ARBA00012662"/>
    </source>
</evidence>
<evidence type="ECO:0000313" key="8">
    <source>
        <dbReference type="EMBL" id="MBB3152361.1"/>
    </source>
</evidence>
<proteinExistence type="inferred from homology"/>
<dbReference type="InterPro" id="IPR016286">
    <property type="entry name" value="FUC_metazoa-typ"/>
</dbReference>
<comment type="function">
    <text evidence="1">Alpha-L-fucosidase is responsible for hydrolyzing the alpha-1,6-linked fucose joined to the reducing-end N-acetylglucosamine of the carbohydrate moieties of glycoproteins.</text>
</comment>
<keyword evidence="4" id="KW-0732">Signal</keyword>
<dbReference type="Proteomes" id="UP000518605">
    <property type="component" value="Unassembled WGS sequence"/>
</dbReference>
<dbReference type="SUPFAM" id="SSF51445">
    <property type="entry name" value="(Trans)glycosidases"/>
    <property type="match status" value="1"/>
</dbReference>
<gene>
    <name evidence="8" type="ORF">FHS16_002411</name>
</gene>
<dbReference type="EMBL" id="JACHXW010000006">
    <property type="protein sequence ID" value="MBB3152361.1"/>
    <property type="molecule type" value="Genomic_DNA"/>
</dbReference>
<dbReference type="Pfam" id="PF01120">
    <property type="entry name" value="Alpha_L_fucos"/>
    <property type="match status" value="1"/>
</dbReference>
<name>A0A7W5C767_9BACL</name>
<evidence type="ECO:0000313" key="9">
    <source>
        <dbReference type="Proteomes" id="UP000518605"/>
    </source>
</evidence>
<protein>
    <recommendedName>
        <fullName evidence="3">alpha-L-fucosidase</fullName>
        <ecNumber evidence="3">3.2.1.51</ecNumber>
    </recommendedName>
</protein>
<dbReference type="SUPFAM" id="SSF49785">
    <property type="entry name" value="Galactose-binding domain-like"/>
    <property type="match status" value="1"/>
</dbReference>
<dbReference type="InterPro" id="IPR057739">
    <property type="entry name" value="Glyco_hydro_29_N"/>
</dbReference>
<dbReference type="InterPro" id="IPR017853">
    <property type="entry name" value="GH"/>
</dbReference>
<dbReference type="GO" id="GO:0016139">
    <property type="term" value="P:glycoside catabolic process"/>
    <property type="evidence" value="ECO:0007669"/>
    <property type="project" value="TreeGrafter"/>
</dbReference>
<organism evidence="8 9">
    <name type="scientific">Paenibacillus endophyticus</name>
    <dbReference type="NCBI Taxonomy" id="1294268"/>
    <lineage>
        <taxon>Bacteria</taxon>
        <taxon>Bacillati</taxon>
        <taxon>Bacillota</taxon>
        <taxon>Bacilli</taxon>
        <taxon>Bacillales</taxon>
        <taxon>Paenibacillaceae</taxon>
        <taxon>Paenibacillus</taxon>
    </lineage>
</organism>
<evidence type="ECO:0000256" key="6">
    <source>
        <dbReference type="ARBA" id="ARBA00023295"/>
    </source>
</evidence>
<dbReference type="EC" id="3.2.1.51" evidence="3"/>
<dbReference type="SMART" id="SM00812">
    <property type="entry name" value="Alpha_L_fucos"/>
    <property type="match status" value="1"/>
</dbReference>
<accession>A0A7W5C767</accession>
<dbReference type="Gene3D" id="2.60.120.260">
    <property type="entry name" value="Galactose-binding domain-like"/>
    <property type="match status" value="1"/>
</dbReference>
<dbReference type="InterPro" id="IPR008979">
    <property type="entry name" value="Galactose-bd-like_sf"/>
</dbReference>
<feature type="domain" description="Glycoside hydrolase family 29 N-terminal" evidence="7">
    <location>
        <begin position="17"/>
        <end position="306"/>
    </location>
</feature>
<keyword evidence="5 8" id="KW-0378">Hydrolase</keyword>
<dbReference type="GO" id="GO:0004560">
    <property type="term" value="F:alpha-L-fucosidase activity"/>
    <property type="evidence" value="ECO:0007669"/>
    <property type="project" value="UniProtKB-EC"/>
</dbReference>
<reference evidence="8 9" key="1">
    <citation type="submission" date="2020-08" db="EMBL/GenBank/DDBJ databases">
        <title>Genomic Encyclopedia of Type Strains, Phase III (KMG-III): the genomes of soil and plant-associated and newly described type strains.</title>
        <authorList>
            <person name="Whitman W."/>
        </authorList>
    </citation>
    <scope>NUCLEOTIDE SEQUENCE [LARGE SCALE GENOMIC DNA]</scope>
    <source>
        <strain evidence="8 9">CECT 8234</strain>
    </source>
</reference>
<dbReference type="InterPro" id="IPR000933">
    <property type="entry name" value="Glyco_hydro_29"/>
</dbReference>
<dbReference type="Gene3D" id="3.20.20.80">
    <property type="entry name" value="Glycosidases"/>
    <property type="match status" value="1"/>
</dbReference>
<dbReference type="PANTHER" id="PTHR10030:SF37">
    <property type="entry name" value="ALPHA-L-FUCOSIDASE-RELATED"/>
    <property type="match status" value="1"/>
</dbReference>
<evidence type="ECO:0000256" key="2">
    <source>
        <dbReference type="ARBA" id="ARBA00007951"/>
    </source>
</evidence>
<dbReference type="RefSeq" id="WP_183562249.1">
    <property type="nucleotide sequence ID" value="NZ_CBCSLB010000005.1"/>
</dbReference>
<dbReference type="GO" id="GO:0006004">
    <property type="term" value="P:fucose metabolic process"/>
    <property type="evidence" value="ECO:0007669"/>
    <property type="project" value="InterPro"/>
</dbReference>